<feature type="signal peptide" evidence="1">
    <location>
        <begin position="1"/>
        <end position="28"/>
    </location>
</feature>
<dbReference type="RefSeq" id="WP_147714269.1">
    <property type="nucleotide sequence ID" value="NZ_VKAD01000001.1"/>
</dbReference>
<dbReference type="AlphaFoldDB" id="A0A5C8ZDK2"/>
<evidence type="ECO:0008006" key="4">
    <source>
        <dbReference type="Google" id="ProtNLM"/>
    </source>
</evidence>
<evidence type="ECO:0000256" key="1">
    <source>
        <dbReference type="SAM" id="SignalP"/>
    </source>
</evidence>
<evidence type="ECO:0000313" key="2">
    <source>
        <dbReference type="EMBL" id="TXR54870.1"/>
    </source>
</evidence>
<evidence type="ECO:0000313" key="3">
    <source>
        <dbReference type="Proteomes" id="UP000321764"/>
    </source>
</evidence>
<dbReference type="Proteomes" id="UP000321764">
    <property type="component" value="Unassembled WGS sequence"/>
</dbReference>
<keyword evidence="1" id="KW-0732">Signal</keyword>
<keyword evidence="3" id="KW-1185">Reference proteome</keyword>
<dbReference type="OrthoDB" id="6388243at2"/>
<protein>
    <recommendedName>
        <fullName evidence="4">DUF3551 domain-containing protein</fullName>
    </recommendedName>
</protein>
<feature type="chain" id="PRO_5022970264" description="DUF3551 domain-containing protein" evidence="1">
    <location>
        <begin position="29"/>
        <end position="99"/>
    </location>
</feature>
<gene>
    <name evidence="2" type="ORF">FME95_10150</name>
</gene>
<sequence>MAILLNKKASLRYVFFILIGCISRQAVAHGGPLNEQAVQACIAKTVSENCQYQGHHNDLYIGTCQYLTEQSLMCVRNKPIQTIAPETSTEPEGEHAEAH</sequence>
<name>A0A5C8ZDK2_9GAMM</name>
<organism evidence="2 3">
    <name type="scientific">Reinekea thalattae</name>
    <dbReference type="NCBI Taxonomy" id="2593301"/>
    <lineage>
        <taxon>Bacteria</taxon>
        <taxon>Pseudomonadati</taxon>
        <taxon>Pseudomonadota</taxon>
        <taxon>Gammaproteobacteria</taxon>
        <taxon>Oceanospirillales</taxon>
        <taxon>Saccharospirillaceae</taxon>
        <taxon>Reinekea</taxon>
    </lineage>
</organism>
<comment type="caution">
    <text evidence="2">The sequence shown here is derived from an EMBL/GenBank/DDBJ whole genome shotgun (WGS) entry which is preliminary data.</text>
</comment>
<reference evidence="2 3" key="1">
    <citation type="submission" date="2019-07" db="EMBL/GenBank/DDBJ databases">
        <title>Reinekea sp. strain SSH23 genome sequencing and assembly.</title>
        <authorList>
            <person name="Kim I."/>
        </authorList>
    </citation>
    <scope>NUCLEOTIDE SEQUENCE [LARGE SCALE GENOMIC DNA]</scope>
    <source>
        <strain evidence="2 3">SSH23</strain>
    </source>
</reference>
<dbReference type="EMBL" id="VKAD01000001">
    <property type="protein sequence ID" value="TXR54870.1"/>
    <property type="molecule type" value="Genomic_DNA"/>
</dbReference>
<proteinExistence type="predicted"/>
<accession>A0A5C8ZDK2</accession>